<evidence type="ECO:0000313" key="2">
    <source>
        <dbReference type="Proteomes" id="UP000653156"/>
    </source>
</evidence>
<keyword evidence="2" id="KW-1185">Reference proteome</keyword>
<accession>A0A892ZK94</accession>
<dbReference type="EMBL" id="CP069798">
    <property type="protein sequence ID" value="QRQ82116.1"/>
    <property type="molecule type" value="Genomic_DNA"/>
</dbReference>
<dbReference type="KEGG" id="ptes:JQU52_01385"/>
<name>A0A892ZK94_9NEIS</name>
<sequence length="190" mass="22336">MKQPLTHPFFIIGNADEQQTLTETVGADDIIIRFNNPNPSCTLQADWLFLANGYTQCRKLQLTNQHLFKPDMAIFFRYFTADILYGHYQNIPYSRRLKYLFRFPSFKKRYQLNQYEQTVVASDVYRHCAQIIGNRQPSTGLLAIYHILANHPQHTVFVHNFTNEGWVGHDWDGERVLMQKLLQEQKIIAV</sequence>
<proteinExistence type="predicted"/>
<reference evidence="1" key="1">
    <citation type="submission" date="2021-02" db="EMBL/GenBank/DDBJ databases">
        <title>Neisseriaceae sp. 26B isolated from the cloaca of a Common Toad-headed Turtle (Mesoclemmys nasuta).</title>
        <authorList>
            <person name="Spergser J."/>
            <person name="Busse H.-J."/>
        </authorList>
    </citation>
    <scope>NUCLEOTIDE SEQUENCE</scope>
    <source>
        <strain evidence="1">26B</strain>
    </source>
</reference>
<dbReference type="Proteomes" id="UP000653156">
    <property type="component" value="Chromosome"/>
</dbReference>
<organism evidence="1 2">
    <name type="scientific">Paralysiella testudinis</name>
    <dbReference type="NCBI Taxonomy" id="2809020"/>
    <lineage>
        <taxon>Bacteria</taxon>
        <taxon>Pseudomonadati</taxon>
        <taxon>Pseudomonadota</taxon>
        <taxon>Betaproteobacteria</taxon>
        <taxon>Neisseriales</taxon>
        <taxon>Neisseriaceae</taxon>
        <taxon>Paralysiella</taxon>
    </lineage>
</organism>
<protein>
    <submittedName>
        <fullName evidence="1">Uncharacterized protein</fullName>
    </submittedName>
</protein>
<dbReference type="RefSeq" id="WP_230339408.1">
    <property type="nucleotide sequence ID" value="NZ_CP069798.1"/>
</dbReference>
<gene>
    <name evidence="1" type="ORF">JQU52_01385</name>
</gene>
<dbReference type="AlphaFoldDB" id="A0A892ZK94"/>
<evidence type="ECO:0000313" key="1">
    <source>
        <dbReference type="EMBL" id="QRQ82116.1"/>
    </source>
</evidence>